<dbReference type="InterPro" id="IPR013783">
    <property type="entry name" value="Ig-like_fold"/>
</dbReference>
<name>A0A3B4ARD6_9GOBI</name>
<keyword evidence="14" id="KW-1185">Reference proteome</keyword>
<evidence type="ECO:0000256" key="9">
    <source>
        <dbReference type="ARBA" id="ARBA00023180"/>
    </source>
</evidence>
<comment type="subcellular location">
    <subcellularLocation>
        <location evidence="1">Cell membrane</location>
        <topology evidence="1">Single-pass type I membrane protein</topology>
    </subcellularLocation>
</comment>
<dbReference type="SUPFAM" id="SSF48726">
    <property type="entry name" value="Immunoglobulin"/>
    <property type="match status" value="2"/>
</dbReference>
<dbReference type="PROSITE" id="PS50835">
    <property type="entry name" value="IG_LIKE"/>
    <property type="match status" value="2"/>
</dbReference>
<keyword evidence="9" id="KW-0325">Glycoprotein</keyword>
<dbReference type="InterPro" id="IPR051713">
    <property type="entry name" value="T-cell_Activation_Regulation"/>
</dbReference>
<dbReference type="GO" id="GO:0006955">
    <property type="term" value="P:immune response"/>
    <property type="evidence" value="ECO:0007669"/>
    <property type="project" value="TreeGrafter"/>
</dbReference>
<dbReference type="InterPro" id="IPR036179">
    <property type="entry name" value="Ig-like_dom_sf"/>
</dbReference>
<organism evidence="13 14">
    <name type="scientific">Periophthalmus magnuspinnatus</name>
    <dbReference type="NCBI Taxonomy" id="409849"/>
    <lineage>
        <taxon>Eukaryota</taxon>
        <taxon>Metazoa</taxon>
        <taxon>Chordata</taxon>
        <taxon>Craniata</taxon>
        <taxon>Vertebrata</taxon>
        <taxon>Euteleostomi</taxon>
        <taxon>Actinopterygii</taxon>
        <taxon>Neopterygii</taxon>
        <taxon>Teleostei</taxon>
        <taxon>Neoteleostei</taxon>
        <taxon>Acanthomorphata</taxon>
        <taxon>Gobiaria</taxon>
        <taxon>Gobiiformes</taxon>
        <taxon>Gobioidei</taxon>
        <taxon>Gobiidae</taxon>
        <taxon>Oxudercinae</taxon>
        <taxon>Periophthalmus</taxon>
    </lineage>
</organism>
<dbReference type="PANTHER" id="PTHR25466:SF9">
    <property type="entry name" value="FIBRONECTIN TYPE-III DOMAIN-CONTAINING PROTEIN"/>
    <property type="match status" value="1"/>
</dbReference>
<dbReference type="InterPro" id="IPR003599">
    <property type="entry name" value="Ig_sub"/>
</dbReference>
<dbReference type="GO" id="GO:0007166">
    <property type="term" value="P:cell surface receptor signaling pathway"/>
    <property type="evidence" value="ECO:0007669"/>
    <property type="project" value="TreeGrafter"/>
</dbReference>
<dbReference type="GO" id="GO:0071222">
    <property type="term" value="P:cellular response to lipopolysaccharide"/>
    <property type="evidence" value="ECO:0007669"/>
    <property type="project" value="TreeGrafter"/>
</dbReference>
<keyword evidence="5" id="KW-1133">Transmembrane helix</keyword>
<feature type="chain" id="PRO_5017366587" description="Ig-like domain-containing protein" evidence="11">
    <location>
        <begin position="19"/>
        <end position="294"/>
    </location>
</feature>
<dbReference type="Pfam" id="PF08205">
    <property type="entry name" value="C2-set_2"/>
    <property type="match status" value="1"/>
</dbReference>
<dbReference type="Proteomes" id="UP000261520">
    <property type="component" value="Unplaced"/>
</dbReference>
<keyword evidence="2" id="KW-1003">Cell membrane</keyword>
<evidence type="ECO:0000256" key="6">
    <source>
        <dbReference type="ARBA" id="ARBA00023136"/>
    </source>
</evidence>
<dbReference type="AlphaFoldDB" id="A0A3B4ARD6"/>
<dbReference type="GO" id="GO:0031295">
    <property type="term" value="P:T cell costimulation"/>
    <property type="evidence" value="ECO:0007669"/>
    <property type="project" value="TreeGrafter"/>
</dbReference>
<dbReference type="Pfam" id="PF07686">
    <property type="entry name" value="V-set"/>
    <property type="match status" value="1"/>
</dbReference>
<dbReference type="STRING" id="409849.ENSPMGP00000019270"/>
<evidence type="ECO:0000256" key="4">
    <source>
        <dbReference type="ARBA" id="ARBA00022729"/>
    </source>
</evidence>
<keyword evidence="7" id="KW-1015">Disulfide bond</keyword>
<dbReference type="InterPro" id="IPR007110">
    <property type="entry name" value="Ig-like_dom"/>
</dbReference>
<dbReference type="Ensembl" id="ENSPMGT00000020544.1">
    <property type="protein sequence ID" value="ENSPMGP00000019270.1"/>
    <property type="gene ID" value="ENSPMGG00000015659.1"/>
</dbReference>
<keyword evidence="10" id="KW-0393">Immunoglobulin domain</keyword>
<evidence type="ECO:0000256" key="2">
    <source>
        <dbReference type="ARBA" id="ARBA00022475"/>
    </source>
</evidence>
<feature type="domain" description="Ig-like" evidence="12">
    <location>
        <begin position="10"/>
        <end position="123"/>
    </location>
</feature>
<dbReference type="InterPro" id="IPR013162">
    <property type="entry name" value="CD80_C2-set"/>
</dbReference>
<evidence type="ECO:0000256" key="5">
    <source>
        <dbReference type="ARBA" id="ARBA00022989"/>
    </source>
</evidence>
<evidence type="ECO:0000256" key="10">
    <source>
        <dbReference type="ARBA" id="ARBA00023319"/>
    </source>
</evidence>
<reference evidence="13" key="1">
    <citation type="submission" date="2025-08" db="UniProtKB">
        <authorList>
            <consortium name="Ensembl"/>
        </authorList>
    </citation>
    <scope>IDENTIFICATION</scope>
</reference>
<reference evidence="13" key="2">
    <citation type="submission" date="2025-09" db="UniProtKB">
        <authorList>
            <consortium name="Ensembl"/>
        </authorList>
    </citation>
    <scope>IDENTIFICATION</scope>
</reference>
<evidence type="ECO:0000256" key="3">
    <source>
        <dbReference type="ARBA" id="ARBA00022692"/>
    </source>
</evidence>
<evidence type="ECO:0000256" key="7">
    <source>
        <dbReference type="ARBA" id="ARBA00023157"/>
    </source>
</evidence>
<feature type="signal peptide" evidence="11">
    <location>
        <begin position="1"/>
        <end position="18"/>
    </location>
</feature>
<keyword evidence="4 11" id="KW-0732">Signal</keyword>
<dbReference type="GO" id="GO:0042130">
    <property type="term" value="P:negative regulation of T cell proliferation"/>
    <property type="evidence" value="ECO:0007669"/>
    <property type="project" value="TreeGrafter"/>
</dbReference>
<keyword evidence="8" id="KW-0675">Receptor</keyword>
<dbReference type="Gene3D" id="2.60.40.10">
    <property type="entry name" value="Immunoglobulins"/>
    <property type="match status" value="2"/>
</dbReference>
<keyword evidence="3" id="KW-0812">Transmembrane</keyword>
<dbReference type="InterPro" id="IPR013106">
    <property type="entry name" value="Ig_V-set"/>
</dbReference>
<evidence type="ECO:0000313" key="13">
    <source>
        <dbReference type="Ensembl" id="ENSPMGP00000019270.1"/>
    </source>
</evidence>
<evidence type="ECO:0000259" key="12">
    <source>
        <dbReference type="PROSITE" id="PS50835"/>
    </source>
</evidence>
<sequence>MNSFMLFFFSTVFVKVVCQKSEVVAQFGSNTLLDCVVQSQTSITETLEIVMVTWTLNGAPVLEFFRGKQKLQTPGFQFASGPFTASNMNVSLLITDTNLTHAGEYECEILTDSGENKEKVHLDVRANYSKPQIKSDPEEIDPDKSFTLTCTALGGFPKGDIRWVVGDLPWINNPEVKVEKNQNGLFDLTSTLPFGSETKFRKFVCEVYNAKGEKEGEGRVDIVVSDKNAGKSFSSIIVVVVFGSLIVGLLVALILCRRRRQSDHPVEETHLDHCIHHLVLSVITQSSCPQVRTD</sequence>
<evidence type="ECO:0000256" key="1">
    <source>
        <dbReference type="ARBA" id="ARBA00004251"/>
    </source>
</evidence>
<dbReference type="PANTHER" id="PTHR25466">
    <property type="entry name" value="T-LYMPHOCYTE ACTIVATION ANTIGEN"/>
    <property type="match status" value="1"/>
</dbReference>
<accession>A0A3B4ARD6</accession>
<proteinExistence type="predicted"/>
<evidence type="ECO:0000313" key="14">
    <source>
        <dbReference type="Proteomes" id="UP000261520"/>
    </source>
</evidence>
<evidence type="ECO:0000256" key="8">
    <source>
        <dbReference type="ARBA" id="ARBA00023170"/>
    </source>
</evidence>
<protein>
    <recommendedName>
        <fullName evidence="12">Ig-like domain-containing protein</fullName>
    </recommendedName>
</protein>
<evidence type="ECO:0000256" key="11">
    <source>
        <dbReference type="SAM" id="SignalP"/>
    </source>
</evidence>
<feature type="domain" description="Ig-like" evidence="12">
    <location>
        <begin position="131"/>
        <end position="221"/>
    </location>
</feature>
<dbReference type="GO" id="GO:0042102">
    <property type="term" value="P:positive regulation of T cell proliferation"/>
    <property type="evidence" value="ECO:0007669"/>
    <property type="project" value="TreeGrafter"/>
</dbReference>
<dbReference type="SMART" id="SM00409">
    <property type="entry name" value="IG"/>
    <property type="match status" value="2"/>
</dbReference>
<dbReference type="GO" id="GO:0009897">
    <property type="term" value="C:external side of plasma membrane"/>
    <property type="evidence" value="ECO:0007669"/>
    <property type="project" value="TreeGrafter"/>
</dbReference>
<keyword evidence="6" id="KW-0472">Membrane</keyword>